<keyword evidence="1" id="KW-0732">Signal</keyword>
<protein>
    <recommendedName>
        <fullName evidence="3">Secreted protein</fullName>
    </recommendedName>
</protein>
<feature type="chain" id="PRO_5002432018" description="Secreted protein" evidence="1">
    <location>
        <begin position="24"/>
        <end position="77"/>
    </location>
</feature>
<evidence type="ECO:0008006" key="3">
    <source>
        <dbReference type="Google" id="ProtNLM"/>
    </source>
</evidence>
<accession>A0A0E9S8V2</accession>
<reference evidence="2" key="2">
    <citation type="journal article" date="2015" name="Fish Shellfish Immunol.">
        <title>Early steps in the European eel (Anguilla anguilla)-Vibrio vulnificus interaction in the gills: Role of the RtxA13 toxin.</title>
        <authorList>
            <person name="Callol A."/>
            <person name="Pajuelo D."/>
            <person name="Ebbesson L."/>
            <person name="Teles M."/>
            <person name="MacKenzie S."/>
            <person name="Amaro C."/>
        </authorList>
    </citation>
    <scope>NUCLEOTIDE SEQUENCE</scope>
</reference>
<feature type="signal peptide" evidence="1">
    <location>
        <begin position="1"/>
        <end position="23"/>
    </location>
</feature>
<reference evidence="2" key="1">
    <citation type="submission" date="2014-11" db="EMBL/GenBank/DDBJ databases">
        <authorList>
            <person name="Amaro Gonzalez C."/>
        </authorList>
    </citation>
    <scope>NUCLEOTIDE SEQUENCE</scope>
</reference>
<evidence type="ECO:0000313" key="2">
    <source>
        <dbReference type="EMBL" id="JAH37706.1"/>
    </source>
</evidence>
<sequence>MYSSCFSISVITMLVNTLQSTLAKILLQVKSVQDAENQKSHERTIPQFLKWRSCARRPVSSADTLSITLVLTGQPPR</sequence>
<dbReference type="EMBL" id="GBXM01070871">
    <property type="protein sequence ID" value="JAH37706.1"/>
    <property type="molecule type" value="Transcribed_RNA"/>
</dbReference>
<evidence type="ECO:0000256" key="1">
    <source>
        <dbReference type="SAM" id="SignalP"/>
    </source>
</evidence>
<name>A0A0E9S8V2_ANGAN</name>
<proteinExistence type="predicted"/>
<dbReference type="AlphaFoldDB" id="A0A0E9S8V2"/>
<organism evidence="2">
    <name type="scientific">Anguilla anguilla</name>
    <name type="common">European freshwater eel</name>
    <name type="synonym">Muraena anguilla</name>
    <dbReference type="NCBI Taxonomy" id="7936"/>
    <lineage>
        <taxon>Eukaryota</taxon>
        <taxon>Metazoa</taxon>
        <taxon>Chordata</taxon>
        <taxon>Craniata</taxon>
        <taxon>Vertebrata</taxon>
        <taxon>Euteleostomi</taxon>
        <taxon>Actinopterygii</taxon>
        <taxon>Neopterygii</taxon>
        <taxon>Teleostei</taxon>
        <taxon>Anguilliformes</taxon>
        <taxon>Anguillidae</taxon>
        <taxon>Anguilla</taxon>
    </lineage>
</organism>